<proteinExistence type="predicted"/>
<dbReference type="SUPFAM" id="SSF51735">
    <property type="entry name" value="NAD(P)-binding Rossmann-fold domains"/>
    <property type="match status" value="1"/>
</dbReference>
<dbReference type="GO" id="GO:0005737">
    <property type="term" value="C:cytoplasm"/>
    <property type="evidence" value="ECO:0007669"/>
    <property type="project" value="TreeGrafter"/>
</dbReference>
<keyword evidence="3" id="KW-1185">Reference proteome</keyword>
<dbReference type="AlphaFoldDB" id="A0A0M3UG95"/>
<organism evidence="2 3">
    <name type="scientific">Arthrobacter alpinus</name>
    <dbReference type="NCBI Taxonomy" id="656366"/>
    <lineage>
        <taxon>Bacteria</taxon>
        <taxon>Bacillati</taxon>
        <taxon>Actinomycetota</taxon>
        <taxon>Actinomycetes</taxon>
        <taxon>Micrococcales</taxon>
        <taxon>Micrococcaceae</taxon>
        <taxon>Arthrobacter</taxon>
    </lineage>
</organism>
<gene>
    <name evidence="2" type="ORF">AOC05_08635</name>
</gene>
<protein>
    <submittedName>
        <fullName evidence="2">Epimerase</fullName>
    </submittedName>
</protein>
<evidence type="ECO:0000313" key="2">
    <source>
        <dbReference type="EMBL" id="ALE92369.1"/>
    </source>
</evidence>
<dbReference type="InterPro" id="IPR001509">
    <property type="entry name" value="Epimerase_deHydtase"/>
</dbReference>
<reference evidence="3" key="1">
    <citation type="submission" date="2015-09" db="EMBL/GenBank/DDBJ databases">
        <title>Complete genome of Arthrobacter alpinus strain R3.8.</title>
        <authorList>
            <person name="See-Too W.S."/>
            <person name="Chan K.G."/>
        </authorList>
    </citation>
    <scope>NUCLEOTIDE SEQUENCE [LARGE SCALE GENOMIC DNA]</scope>
    <source>
        <strain evidence="3">R3.8</strain>
    </source>
</reference>
<evidence type="ECO:0000313" key="3">
    <source>
        <dbReference type="Proteomes" id="UP000062833"/>
    </source>
</evidence>
<accession>A0A0M3UG95</accession>
<dbReference type="PANTHER" id="PTHR48079">
    <property type="entry name" value="PROTEIN YEEZ"/>
    <property type="match status" value="1"/>
</dbReference>
<dbReference type="Gene3D" id="3.40.50.720">
    <property type="entry name" value="NAD(P)-binding Rossmann-like Domain"/>
    <property type="match status" value="1"/>
</dbReference>
<dbReference type="KEGG" id="aaq:AOC05_08635"/>
<dbReference type="OrthoDB" id="9808276at2"/>
<dbReference type="PATRIC" id="fig|656366.3.peg.1873"/>
<dbReference type="PANTHER" id="PTHR48079:SF6">
    <property type="entry name" value="NAD(P)-BINDING DOMAIN-CONTAINING PROTEIN-RELATED"/>
    <property type="match status" value="1"/>
</dbReference>
<dbReference type="InterPro" id="IPR051783">
    <property type="entry name" value="NAD(P)-dependent_oxidoreduct"/>
</dbReference>
<dbReference type="Pfam" id="PF01370">
    <property type="entry name" value="Epimerase"/>
    <property type="match status" value="1"/>
</dbReference>
<dbReference type="EMBL" id="CP012677">
    <property type="protein sequence ID" value="ALE92369.1"/>
    <property type="molecule type" value="Genomic_DNA"/>
</dbReference>
<dbReference type="CDD" id="cd05266">
    <property type="entry name" value="SDR_a4"/>
    <property type="match status" value="1"/>
</dbReference>
<dbReference type="GO" id="GO:0004029">
    <property type="term" value="F:aldehyde dehydrogenase (NAD+) activity"/>
    <property type="evidence" value="ECO:0007669"/>
    <property type="project" value="TreeGrafter"/>
</dbReference>
<name>A0A0M3UG95_9MICC</name>
<dbReference type="Proteomes" id="UP000062833">
    <property type="component" value="Chromosome"/>
</dbReference>
<sequence length="283" mass="30601">MTVVIAGCGDLGTEAGLRFASLGHRVMGLRRSAEKLPSEIEGQSIDLSVEVPTLPTDTAIVVVAMSPDERSVDSYRAAYVNSVLRVAAAISKDCAAPPRVLYVSSTAVYGIDDGSWVDETSPTEPTSPTAVVLLEAEATLLELIPEATILRLGGLYGPGRTREIDRVRQGVATISSEPEFTSRIHRDDAAAAIVHLMTMETWPQAVYIGADDLPTDRREVVEFLARSLDLPAPEIANDSSQERGSRGKRCHNNRLRETGFEFSYPTYREGYAAVLEGSGVRHA</sequence>
<feature type="domain" description="NAD-dependent epimerase/dehydratase" evidence="1">
    <location>
        <begin position="18"/>
        <end position="199"/>
    </location>
</feature>
<dbReference type="InterPro" id="IPR036291">
    <property type="entry name" value="NAD(P)-bd_dom_sf"/>
</dbReference>
<dbReference type="RefSeq" id="WP_062006880.1">
    <property type="nucleotide sequence ID" value="NZ_CP012677.1"/>
</dbReference>
<evidence type="ECO:0000259" key="1">
    <source>
        <dbReference type="Pfam" id="PF01370"/>
    </source>
</evidence>